<name>A0A1E7JGQ7_9ACTN</name>
<dbReference type="SUPFAM" id="SSF51735">
    <property type="entry name" value="NAD(P)-binding Rossmann-fold domains"/>
    <property type="match status" value="1"/>
</dbReference>
<accession>A0A1E7JGQ7</accession>
<comment type="similarity">
    <text evidence="1">Belongs to the Gfo/Idh/MocA family.</text>
</comment>
<dbReference type="STRING" id="933944.AN215_24580"/>
<evidence type="ECO:0000313" key="5">
    <source>
        <dbReference type="EMBL" id="OEU85641.1"/>
    </source>
</evidence>
<dbReference type="InterPro" id="IPR036291">
    <property type="entry name" value="NAD(P)-bd_dom_sf"/>
</dbReference>
<dbReference type="PATRIC" id="fig|933944.5.peg.4433"/>
<organism evidence="5 6">
    <name type="scientific">Streptomyces abyssalis</name>
    <dbReference type="NCBI Taxonomy" id="933944"/>
    <lineage>
        <taxon>Bacteria</taxon>
        <taxon>Bacillati</taxon>
        <taxon>Actinomycetota</taxon>
        <taxon>Actinomycetes</taxon>
        <taxon>Kitasatosporales</taxon>
        <taxon>Streptomycetaceae</taxon>
        <taxon>Streptomyces</taxon>
    </lineage>
</organism>
<proteinExistence type="inferred from homology"/>
<dbReference type="GO" id="GO:0000166">
    <property type="term" value="F:nucleotide binding"/>
    <property type="evidence" value="ECO:0007669"/>
    <property type="project" value="InterPro"/>
</dbReference>
<dbReference type="EMBL" id="LJGT01000041">
    <property type="protein sequence ID" value="OEU85641.1"/>
    <property type="molecule type" value="Genomic_DNA"/>
</dbReference>
<feature type="domain" description="Gfo/Idh/MocA-like oxidoreductase N-terminal" evidence="3">
    <location>
        <begin position="6"/>
        <end position="122"/>
    </location>
</feature>
<dbReference type="InterPro" id="IPR000683">
    <property type="entry name" value="Gfo/Idh/MocA-like_OxRdtase_N"/>
</dbReference>
<evidence type="ECO:0000259" key="3">
    <source>
        <dbReference type="Pfam" id="PF01408"/>
    </source>
</evidence>
<dbReference type="GO" id="GO:0016491">
    <property type="term" value="F:oxidoreductase activity"/>
    <property type="evidence" value="ECO:0007669"/>
    <property type="project" value="UniProtKB-KW"/>
</dbReference>
<dbReference type="PANTHER" id="PTHR22604:SF105">
    <property type="entry name" value="TRANS-1,2-DIHYDROBENZENE-1,2-DIOL DEHYDROGENASE"/>
    <property type="match status" value="1"/>
</dbReference>
<sequence>MTAPTRIGVLGCAEIARRRMLPAMAASGRTEIAAIASRALHRAEEAARPYGCRAVHGYQALLEDPSVEAVYVPLPAALHAHWAGAALAAGKHVLAEKPLTTDREATAELIGSARARGLALMENVLFVHHSQHETVRTLLSDDVIGELRSFRAEFTVPRRADDDIRYSAELGGGALWDTAVYPLRAALHFLGPRLAVLGASLISGPGQEVDTAGAALLRTPDGVTAQLAFGLDHGYRSLYEITGTRGRITLDRAFTPPADHVPTLHVETSDGTEILELQPHDQVSATLAAFADAVRTGKGAGTAQSACLRQAALLEEIASSAARNQRPLIQES</sequence>
<dbReference type="InterPro" id="IPR055170">
    <property type="entry name" value="GFO_IDH_MocA-like_dom"/>
</dbReference>
<gene>
    <name evidence="5" type="ORF">AN215_24580</name>
</gene>
<dbReference type="RefSeq" id="WP_070010960.1">
    <property type="nucleotide sequence ID" value="NZ_LJGS01000039.1"/>
</dbReference>
<dbReference type="Gene3D" id="3.30.360.10">
    <property type="entry name" value="Dihydrodipicolinate Reductase, domain 2"/>
    <property type="match status" value="1"/>
</dbReference>
<evidence type="ECO:0000313" key="6">
    <source>
        <dbReference type="Proteomes" id="UP000176087"/>
    </source>
</evidence>
<evidence type="ECO:0000256" key="2">
    <source>
        <dbReference type="ARBA" id="ARBA00023002"/>
    </source>
</evidence>
<dbReference type="Proteomes" id="UP000176087">
    <property type="component" value="Unassembled WGS sequence"/>
</dbReference>
<dbReference type="InterPro" id="IPR050984">
    <property type="entry name" value="Gfo/Idh/MocA_domain"/>
</dbReference>
<evidence type="ECO:0000256" key="1">
    <source>
        <dbReference type="ARBA" id="ARBA00010928"/>
    </source>
</evidence>
<evidence type="ECO:0000259" key="4">
    <source>
        <dbReference type="Pfam" id="PF22725"/>
    </source>
</evidence>
<dbReference type="AlphaFoldDB" id="A0A1E7JGQ7"/>
<keyword evidence="6" id="KW-1185">Reference proteome</keyword>
<dbReference type="Pfam" id="PF01408">
    <property type="entry name" value="GFO_IDH_MocA"/>
    <property type="match status" value="1"/>
</dbReference>
<reference evidence="5 6" key="1">
    <citation type="journal article" date="2016" name="Front. Microbiol.">
        <title>Comparative Genomics Analysis of Streptomyces Species Reveals Their Adaptation to the Marine Environment and Their Diversity at the Genomic Level.</title>
        <authorList>
            <person name="Tian X."/>
            <person name="Zhang Z."/>
            <person name="Yang T."/>
            <person name="Chen M."/>
            <person name="Li J."/>
            <person name="Chen F."/>
            <person name="Yang J."/>
            <person name="Li W."/>
            <person name="Zhang B."/>
            <person name="Zhang Z."/>
            <person name="Wu J."/>
            <person name="Zhang C."/>
            <person name="Long L."/>
            <person name="Xiao J."/>
        </authorList>
    </citation>
    <scope>NUCLEOTIDE SEQUENCE [LARGE SCALE GENOMIC DNA]</scope>
    <source>
        <strain evidence="5 6">SCSIO 10390</strain>
    </source>
</reference>
<protein>
    <submittedName>
        <fullName evidence="5">Oxidoreductase</fullName>
    </submittedName>
</protein>
<dbReference type="Gene3D" id="3.40.50.720">
    <property type="entry name" value="NAD(P)-binding Rossmann-like Domain"/>
    <property type="match status" value="1"/>
</dbReference>
<dbReference type="PANTHER" id="PTHR22604">
    <property type="entry name" value="OXIDOREDUCTASES"/>
    <property type="match status" value="1"/>
</dbReference>
<feature type="domain" description="GFO/IDH/MocA-like oxidoreductase" evidence="4">
    <location>
        <begin position="133"/>
        <end position="248"/>
    </location>
</feature>
<comment type="caution">
    <text evidence="5">The sequence shown here is derived from an EMBL/GenBank/DDBJ whole genome shotgun (WGS) entry which is preliminary data.</text>
</comment>
<dbReference type="OrthoDB" id="179913at2"/>
<keyword evidence="2" id="KW-0560">Oxidoreductase</keyword>
<dbReference type="Pfam" id="PF22725">
    <property type="entry name" value="GFO_IDH_MocA_C3"/>
    <property type="match status" value="1"/>
</dbReference>
<dbReference type="SUPFAM" id="SSF55347">
    <property type="entry name" value="Glyceraldehyde-3-phosphate dehydrogenase-like, C-terminal domain"/>
    <property type="match status" value="1"/>
</dbReference>